<sequence length="502" mass="52045">MKHALRFAGLACVVPWVLASCATGADVSSDEGPKPGPGGGSVPGADAGADVPKVPVDTTPYKITGTSGSISGVTGDGYVVYHTSDGLNAVAAKPAQTPTRITTESALAVIRGPVVFAYTNVDYANNTANLTIWTAAGGSKPVGPTLLAEDMVAATDDGAYVLFTSDVTAATANLYVAPSNAPERRQLLIPAMGRGSSTTCRPRFGFAQRRALSVSCIEGSQSAVLARYDAPAAGSAGPWIASSIATDVQPAWVADARGERVFFLTNNSRGMVSDARGATLIDNGVTWATFADNGNTLLYTVNDQLRRTSLPTVNPTPVVTVGFSARSAFSPNYAYALYSTVVTYEGGEHRDLFLASTSKLNTAVDKLVEGANGQVSRSAFTENSAYVLYLTNIKPDRGTLNARAVAGGVVRTFPGVDSVLAATGSKIVFSDNRSEPQTYPVTSDVKVVDLAGGAAPVVLHTKIVDGRTLQLTPQHDKIVYALPAAQGPQGAAQEGLWVQGIP</sequence>
<dbReference type="RefSeq" id="WP_394822437.1">
    <property type="nucleotide sequence ID" value="NZ_CP089984.1"/>
</dbReference>
<keyword evidence="2" id="KW-0732">Signal</keyword>
<reference evidence="3 4" key="1">
    <citation type="submission" date="2021-12" db="EMBL/GenBank/DDBJ databases">
        <title>Discovery of the Pendulisporaceae a myxobacterial family with distinct sporulation behavior and unique specialized metabolism.</title>
        <authorList>
            <person name="Garcia R."/>
            <person name="Popoff A."/>
            <person name="Bader C.D."/>
            <person name="Loehr J."/>
            <person name="Walesch S."/>
            <person name="Walt C."/>
            <person name="Boldt J."/>
            <person name="Bunk B."/>
            <person name="Haeckl F.J.F.P.J."/>
            <person name="Gunesch A.P."/>
            <person name="Birkelbach J."/>
            <person name="Nuebel U."/>
            <person name="Pietschmann T."/>
            <person name="Bach T."/>
            <person name="Mueller R."/>
        </authorList>
    </citation>
    <scope>NUCLEOTIDE SEQUENCE [LARGE SCALE GENOMIC DNA]</scope>
    <source>
        <strain evidence="3 4">MSr11954</strain>
    </source>
</reference>
<dbReference type="Proteomes" id="UP001370348">
    <property type="component" value="Chromosome"/>
</dbReference>
<evidence type="ECO:0000256" key="2">
    <source>
        <dbReference type="SAM" id="SignalP"/>
    </source>
</evidence>
<evidence type="ECO:0000313" key="4">
    <source>
        <dbReference type="Proteomes" id="UP001370348"/>
    </source>
</evidence>
<accession>A0ABZ2LPJ3</accession>
<name>A0ABZ2LPJ3_9BACT</name>
<feature type="chain" id="PRO_5045545773" evidence="2">
    <location>
        <begin position="26"/>
        <end position="502"/>
    </location>
</feature>
<dbReference type="EMBL" id="CP089984">
    <property type="protein sequence ID" value="WXB12816.1"/>
    <property type="molecule type" value="Genomic_DNA"/>
</dbReference>
<protein>
    <submittedName>
        <fullName evidence="3">Uncharacterized protein</fullName>
    </submittedName>
</protein>
<dbReference type="SUPFAM" id="SSF69304">
    <property type="entry name" value="Tricorn protease N-terminal domain"/>
    <property type="match status" value="1"/>
</dbReference>
<feature type="region of interest" description="Disordered" evidence="1">
    <location>
        <begin position="25"/>
        <end position="53"/>
    </location>
</feature>
<feature type="signal peptide" evidence="2">
    <location>
        <begin position="1"/>
        <end position="25"/>
    </location>
</feature>
<keyword evidence="4" id="KW-1185">Reference proteome</keyword>
<proteinExistence type="predicted"/>
<organism evidence="3 4">
    <name type="scientific">Pendulispora albinea</name>
    <dbReference type="NCBI Taxonomy" id="2741071"/>
    <lineage>
        <taxon>Bacteria</taxon>
        <taxon>Pseudomonadati</taxon>
        <taxon>Myxococcota</taxon>
        <taxon>Myxococcia</taxon>
        <taxon>Myxococcales</taxon>
        <taxon>Sorangiineae</taxon>
        <taxon>Pendulisporaceae</taxon>
        <taxon>Pendulispora</taxon>
    </lineage>
</organism>
<dbReference type="PROSITE" id="PS51257">
    <property type="entry name" value="PROKAR_LIPOPROTEIN"/>
    <property type="match status" value="1"/>
</dbReference>
<evidence type="ECO:0000256" key="1">
    <source>
        <dbReference type="SAM" id="MobiDB-lite"/>
    </source>
</evidence>
<gene>
    <name evidence="3" type="ORF">LZC94_33815</name>
</gene>
<evidence type="ECO:0000313" key="3">
    <source>
        <dbReference type="EMBL" id="WXB12816.1"/>
    </source>
</evidence>